<protein>
    <submittedName>
        <fullName evidence="1">Uncharacterized protein</fullName>
    </submittedName>
</protein>
<reference evidence="1 2" key="1">
    <citation type="journal article" date="2018" name="Science">
        <title>The opium poppy genome and morphinan production.</title>
        <authorList>
            <person name="Guo L."/>
            <person name="Winzer T."/>
            <person name="Yang X."/>
            <person name="Li Y."/>
            <person name="Ning Z."/>
            <person name="He Z."/>
            <person name="Teodor R."/>
            <person name="Lu Y."/>
            <person name="Bowser T.A."/>
            <person name="Graham I.A."/>
            <person name="Ye K."/>
        </authorList>
    </citation>
    <scope>NUCLEOTIDE SEQUENCE [LARGE SCALE GENOMIC DNA]</scope>
    <source>
        <strain evidence="2">cv. HN1</strain>
        <tissue evidence="1">Leaves</tissue>
    </source>
</reference>
<dbReference type="AlphaFoldDB" id="A0A4Y7K4S6"/>
<organism evidence="1 2">
    <name type="scientific">Papaver somniferum</name>
    <name type="common">Opium poppy</name>
    <dbReference type="NCBI Taxonomy" id="3469"/>
    <lineage>
        <taxon>Eukaryota</taxon>
        <taxon>Viridiplantae</taxon>
        <taxon>Streptophyta</taxon>
        <taxon>Embryophyta</taxon>
        <taxon>Tracheophyta</taxon>
        <taxon>Spermatophyta</taxon>
        <taxon>Magnoliopsida</taxon>
        <taxon>Ranunculales</taxon>
        <taxon>Papaveraceae</taxon>
        <taxon>Papaveroideae</taxon>
        <taxon>Papaver</taxon>
    </lineage>
</organism>
<sequence>MRKLWKRKVKGLIGVFPVRDDAEGAFISSVLSEGVATVSGKKCKISFRLGSFWNEEISVS</sequence>
<accession>A0A4Y7K4S6</accession>
<dbReference type="EMBL" id="CM010720">
    <property type="protein sequence ID" value="RZC67211.1"/>
    <property type="molecule type" value="Genomic_DNA"/>
</dbReference>
<evidence type="ECO:0000313" key="1">
    <source>
        <dbReference type="EMBL" id="RZC67211.1"/>
    </source>
</evidence>
<dbReference type="Gramene" id="RZC67211">
    <property type="protein sequence ID" value="RZC67211"/>
    <property type="gene ID" value="C5167_010889"/>
</dbReference>
<proteinExistence type="predicted"/>
<evidence type="ECO:0000313" key="2">
    <source>
        <dbReference type="Proteomes" id="UP000316621"/>
    </source>
</evidence>
<dbReference type="Proteomes" id="UP000316621">
    <property type="component" value="Chromosome 6"/>
</dbReference>
<keyword evidence="2" id="KW-1185">Reference proteome</keyword>
<name>A0A4Y7K4S6_PAPSO</name>
<gene>
    <name evidence="1" type="ORF">C5167_010889</name>
</gene>